<keyword evidence="2" id="KW-0449">Lipoprotein</keyword>
<keyword evidence="3" id="KW-1185">Reference proteome</keyword>
<keyword evidence="1" id="KW-0472">Membrane</keyword>
<proteinExistence type="predicted"/>
<dbReference type="RefSeq" id="WP_010578600.1">
    <property type="nucleotide sequence ID" value="NZ_AHMT02000015.1"/>
</dbReference>
<comment type="caution">
    <text evidence="2">The sequence shown here is derived from an EMBL/GenBank/DDBJ whole genome shotgun (WGS) entry which is preliminary data.</text>
</comment>
<dbReference type="PROSITE" id="PS51257">
    <property type="entry name" value="PROKAR_LIPOPROTEIN"/>
    <property type="match status" value="1"/>
</dbReference>
<keyword evidence="1" id="KW-0812">Transmembrane</keyword>
<accession>V6IFU8</accession>
<dbReference type="AlphaFoldDB" id="V6IFU8"/>
<evidence type="ECO:0000256" key="1">
    <source>
        <dbReference type="SAM" id="Phobius"/>
    </source>
</evidence>
<feature type="transmembrane region" description="Helical" evidence="1">
    <location>
        <begin position="166"/>
        <end position="184"/>
    </location>
</feature>
<reference evidence="2" key="1">
    <citation type="submission" date="2013-05" db="EMBL/GenBank/DDBJ databases">
        <authorList>
            <person name="Harkins D.M."/>
            <person name="Durkin A.S."/>
            <person name="Brinkac L.M."/>
            <person name="Haft D.H."/>
            <person name="Selengut J.D."/>
            <person name="Sanka R."/>
            <person name="DePew J."/>
            <person name="Purushe J."/>
            <person name="Hartskeerl R.A."/>
            <person name="Ahmed A."/>
            <person name="van der Linden H."/>
            <person name="Goris M.G.A."/>
            <person name="Vinetz J.M."/>
            <person name="Sutton G.G."/>
            <person name="Nierman W.C."/>
            <person name="Fouts D.E."/>
        </authorList>
    </citation>
    <scope>NUCLEOTIDE SEQUENCE [LARGE SCALE GENOMIC DNA]</scope>
    <source>
        <strain evidence="2">L 60</strain>
    </source>
</reference>
<organism evidence="2 3">
    <name type="scientific">Leptospira alexanderi serovar Manhao 3 str. L 60</name>
    <dbReference type="NCBI Taxonomy" id="1049759"/>
    <lineage>
        <taxon>Bacteria</taxon>
        <taxon>Pseudomonadati</taxon>
        <taxon>Spirochaetota</taxon>
        <taxon>Spirochaetia</taxon>
        <taxon>Leptospirales</taxon>
        <taxon>Leptospiraceae</taxon>
        <taxon>Leptospira</taxon>
    </lineage>
</organism>
<dbReference type="Proteomes" id="UP000018747">
    <property type="component" value="Unassembled WGS sequence"/>
</dbReference>
<gene>
    <name evidence="2" type="ORF">LEP1GSC062_0646</name>
</gene>
<keyword evidence="1" id="KW-1133">Transmembrane helix</keyword>
<sequence>MRILFIAFLISSIFGCLQFSQRIETENDLHEEIQTQFGKKICFEFESRQINGKQIGHSENRYDSALEERYYRYEQIIRSLLIEKASLYACGNDNASNSKILISFNWNIKPDCINKNVSEEFNGCRVWNFVSGLTFGVIPFWGPATSEIALRLNSYGSKKYQYNPRVYTIISVFLLPIFWINVFYSAPEESIRQSIELFLMESGLSRTSDKPK</sequence>
<evidence type="ECO:0000313" key="2">
    <source>
        <dbReference type="EMBL" id="EQA63948.1"/>
    </source>
</evidence>
<protein>
    <submittedName>
        <fullName evidence="2">Lipoprotein</fullName>
    </submittedName>
</protein>
<name>V6IFU8_9LEPT</name>
<evidence type="ECO:0000313" key="3">
    <source>
        <dbReference type="Proteomes" id="UP000018747"/>
    </source>
</evidence>
<dbReference type="EMBL" id="AHMT02000015">
    <property type="protein sequence ID" value="EQA63948.1"/>
    <property type="molecule type" value="Genomic_DNA"/>
</dbReference>
<dbReference type="OrthoDB" id="346186at2"/>